<dbReference type="HOGENOM" id="CLU_2563541_0_0_2"/>
<accession>U1N6K2</accession>
<dbReference type="Proteomes" id="UP000030649">
    <property type="component" value="Unassembled WGS sequence"/>
</dbReference>
<feature type="non-terminal residue" evidence="1">
    <location>
        <position position="1"/>
    </location>
</feature>
<reference evidence="1 2" key="1">
    <citation type="journal article" date="2013" name="PLoS ONE">
        <title>Assembly-driven community genomics of a hypersaline microbial ecosystem.</title>
        <authorList>
            <person name="Podell S."/>
            <person name="Ugalde J.A."/>
            <person name="Narasingarao P."/>
            <person name="Banfield J.F."/>
            <person name="Heidelberg K.B."/>
            <person name="Allen E.E."/>
        </authorList>
    </citation>
    <scope>NUCLEOTIDE SEQUENCE [LARGE SCALE GENOMIC DNA]</scope>
    <source>
        <strain evidence="2">J07HQW1</strain>
    </source>
</reference>
<evidence type="ECO:0000313" key="2">
    <source>
        <dbReference type="Proteomes" id="UP000030649"/>
    </source>
</evidence>
<gene>
    <name evidence="1" type="ORF">J07HQW1_02113</name>
</gene>
<dbReference type="AlphaFoldDB" id="U1N6K2"/>
<proteinExistence type="predicted"/>
<protein>
    <submittedName>
        <fullName evidence="1">Uncharacterized protein</fullName>
    </submittedName>
</protein>
<sequence>STVTVRVSLAVPRVEGFSEFLQNALTGLRMQSFVLGVTFQLVFEVAVVRNLTRLLPQLAGVVVSDVPEFAGVPPVQVEHFL</sequence>
<dbReference type="EMBL" id="KE356560">
    <property type="protein sequence ID" value="ERG92078.1"/>
    <property type="molecule type" value="Genomic_DNA"/>
</dbReference>
<evidence type="ECO:0000313" key="1">
    <source>
        <dbReference type="EMBL" id="ERG92078.1"/>
    </source>
</evidence>
<name>U1N6K2_9EURY</name>
<organism evidence="1 2">
    <name type="scientific">Haloquadratum walsbyi J07HQW1</name>
    <dbReference type="NCBI Taxonomy" id="1238424"/>
    <lineage>
        <taxon>Archaea</taxon>
        <taxon>Methanobacteriati</taxon>
        <taxon>Methanobacteriota</taxon>
        <taxon>Stenosarchaea group</taxon>
        <taxon>Halobacteria</taxon>
        <taxon>Halobacteriales</taxon>
        <taxon>Haloferacaceae</taxon>
        <taxon>Haloquadratum</taxon>
    </lineage>
</organism>